<feature type="chain" id="PRO_5020646350" evidence="4">
    <location>
        <begin position="20"/>
        <end position="164"/>
    </location>
</feature>
<keyword evidence="2 4" id="KW-0732">Signal</keyword>
<dbReference type="AlphaFoldDB" id="A0A4R6M578"/>
<keyword evidence="3" id="KW-0175">Coiled coil</keyword>
<dbReference type="Proteomes" id="UP000294656">
    <property type="component" value="Unassembled WGS sequence"/>
</dbReference>
<gene>
    <name evidence="5" type="ORF">DFP79_2968</name>
</gene>
<dbReference type="Gene3D" id="3.30.910.20">
    <property type="entry name" value="Skp domain"/>
    <property type="match status" value="1"/>
</dbReference>
<evidence type="ECO:0000256" key="2">
    <source>
        <dbReference type="ARBA" id="ARBA00022729"/>
    </source>
</evidence>
<dbReference type="RefSeq" id="WP_133504685.1">
    <property type="nucleotide sequence ID" value="NZ_SNXC01000014.1"/>
</dbReference>
<dbReference type="Pfam" id="PF03938">
    <property type="entry name" value="OmpH"/>
    <property type="match status" value="1"/>
</dbReference>
<dbReference type="GO" id="GO:0005829">
    <property type="term" value="C:cytosol"/>
    <property type="evidence" value="ECO:0007669"/>
    <property type="project" value="TreeGrafter"/>
</dbReference>
<evidence type="ECO:0000256" key="4">
    <source>
        <dbReference type="SAM" id="SignalP"/>
    </source>
</evidence>
<accession>A0A4R6M578</accession>
<dbReference type="SUPFAM" id="SSF111384">
    <property type="entry name" value="OmpH-like"/>
    <property type="match status" value="1"/>
</dbReference>
<dbReference type="InterPro" id="IPR024930">
    <property type="entry name" value="Skp_dom_sf"/>
</dbReference>
<dbReference type="PANTHER" id="PTHR35089">
    <property type="entry name" value="CHAPERONE PROTEIN SKP"/>
    <property type="match status" value="1"/>
</dbReference>
<organism evidence="5 6">
    <name type="scientific">Marinomonas balearica</name>
    <dbReference type="NCBI Taxonomy" id="491947"/>
    <lineage>
        <taxon>Bacteria</taxon>
        <taxon>Pseudomonadati</taxon>
        <taxon>Pseudomonadota</taxon>
        <taxon>Gammaproteobacteria</taxon>
        <taxon>Oceanospirillales</taxon>
        <taxon>Oceanospirillaceae</taxon>
        <taxon>Marinomonas</taxon>
    </lineage>
</organism>
<dbReference type="PANTHER" id="PTHR35089:SF1">
    <property type="entry name" value="CHAPERONE PROTEIN SKP"/>
    <property type="match status" value="1"/>
</dbReference>
<evidence type="ECO:0000313" key="6">
    <source>
        <dbReference type="Proteomes" id="UP000294656"/>
    </source>
</evidence>
<keyword evidence="6" id="KW-1185">Reference proteome</keyword>
<evidence type="ECO:0000313" key="5">
    <source>
        <dbReference type="EMBL" id="TDO96394.1"/>
    </source>
</evidence>
<evidence type="ECO:0000256" key="3">
    <source>
        <dbReference type="SAM" id="Coils"/>
    </source>
</evidence>
<dbReference type="SMART" id="SM00935">
    <property type="entry name" value="OmpH"/>
    <property type="match status" value="1"/>
</dbReference>
<name>A0A4R6M578_9GAMM</name>
<proteinExistence type="inferred from homology"/>
<dbReference type="InterPro" id="IPR005632">
    <property type="entry name" value="Chaperone_Skp"/>
</dbReference>
<reference evidence="5 6" key="1">
    <citation type="submission" date="2019-03" db="EMBL/GenBank/DDBJ databases">
        <title>Genomic Encyclopedia of Type Strains, Phase III (KMG-III): the genomes of soil and plant-associated and newly described type strains.</title>
        <authorList>
            <person name="Whitman W."/>
        </authorList>
    </citation>
    <scope>NUCLEOTIDE SEQUENCE [LARGE SCALE GENOMIC DNA]</scope>
    <source>
        <strain evidence="5 6">CECT 7378</strain>
    </source>
</reference>
<dbReference type="EMBL" id="SNXC01000014">
    <property type="protein sequence ID" value="TDO96394.1"/>
    <property type="molecule type" value="Genomic_DNA"/>
</dbReference>
<feature type="coiled-coil region" evidence="3">
    <location>
        <begin position="48"/>
        <end position="108"/>
    </location>
</feature>
<dbReference type="GO" id="GO:0050821">
    <property type="term" value="P:protein stabilization"/>
    <property type="evidence" value="ECO:0007669"/>
    <property type="project" value="TreeGrafter"/>
</dbReference>
<protein>
    <submittedName>
        <fullName evidence="5">Periplasmic chaperone for outer membrane proteins Skp</fullName>
    </submittedName>
</protein>
<feature type="signal peptide" evidence="4">
    <location>
        <begin position="1"/>
        <end position="19"/>
    </location>
</feature>
<dbReference type="GO" id="GO:0051082">
    <property type="term" value="F:unfolded protein binding"/>
    <property type="evidence" value="ECO:0007669"/>
    <property type="project" value="InterPro"/>
</dbReference>
<sequence length="164" mass="18208">MKLYLLALLAVFSINVVNATEVAVVDMRAALLQSSAGQEASQAPRSQVQAMEARLNKEKNSVNEMIDAFKRDELTLSQEQAMLRKKEISSAQAKVRNMEVKMQRQAQALEQNVIKTLLPKGEAALKAIIETQKLDLVLNRQVVIYAGQSIDITSQLVEELNKGK</sequence>
<comment type="caution">
    <text evidence="5">The sequence shown here is derived from an EMBL/GenBank/DDBJ whole genome shotgun (WGS) entry which is preliminary data.</text>
</comment>
<dbReference type="OrthoDB" id="6107787at2"/>
<comment type="similarity">
    <text evidence="1">Belongs to the Skp family.</text>
</comment>
<evidence type="ECO:0000256" key="1">
    <source>
        <dbReference type="ARBA" id="ARBA00009091"/>
    </source>
</evidence>